<dbReference type="RefSeq" id="WP_345530186.1">
    <property type="nucleotide sequence ID" value="NZ_BAABKN010000041.1"/>
</dbReference>
<reference evidence="3" key="1">
    <citation type="journal article" date="2019" name="Int. J. Syst. Evol. Microbiol.">
        <title>The Global Catalogue of Microorganisms (GCM) 10K type strain sequencing project: providing services to taxonomists for standard genome sequencing and annotation.</title>
        <authorList>
            <consortium name="The Broad Institute Genomics Platform"/>
            <consortium name="The Broad Institute Genome Sequencing Center for Infectious Disease"/>
            <person name="Wu L."/>
            <person name="Ma J."/>
        </authorList>
    </citation>
    <scope>NUCLEOTIDE SEQUENCE [LARGE SCALE GENOMIC DNA]</scope>
    <source>
        <strain evidence="3">JCM 18532</strain>
    </source>
</reference>
<name>A0ABP8ZN64_9ACTN</name>
<evidence type="ECO:0000313" key="3">
    <source>
        <dbReference type="Proteomes" id="UP001499882"/>
    </source>
</evidence>
<gene>
    <name evidence="2" type="ORF">GCM10023350_53230</name>
</gene>
<keyword evidence="3" id="KW-1185">Reference proteome</keyword>
<accession>A0ABP8ZN64</accession>
<feature type="region of interest" description="Disordered" evidence="1">
    <location>
        <begin position="34"/>
        <end position="72"/>
    </location>
</feature>
<feature type="compositionally biased region" description="Polar residues" evidence="1">
    <location>
        <begin position="35"/>
        <end position="57"/>
    </location>
</feature>
<proteinExistence type="predicted"/>
<evidence type="ECO:0000256" key="1">
    <source>
        <dbReference type="SAM" id="MobiDB-lite"/>
    </source>
</evidence>
<sequence>MYTTVGSRSRGLLGLAIVAIANFLVACSFGDAHNSETTPQSPEALAKSQSPSTSSLPEVNLSDVTRPPLHASKPEAAATRYMAMLMAGDYDGAAIWVIPSQQGILHALALGSGDDTPPGISGQLEVGSVKATGEDTATVVFVGKMCREVPADGNGHLENDCVVNRDPQSKDPIFIVHLFETGDEGWKIAFQAPEVDK</sequence>
<evidence type="ECO:0000313" key="2">
    <source>
        <dbReference type="EMBL" id="GAA4760279.1"/>
    </source>
</evidence>
<dbReference type="EMBL" id="BAABKN010000041">
    <property type="protein sequence ID" value="GAA4760279.1"/>
    <property type="molecule type" value="Genomic_DNA"/>
</dbReference>
<evidence type="ECO:0008006" key="4">
    <source>
        <dbReference type="Google" id="ProtNLM"/>
    </source>
</evidence>
<dbReference type="Proteomes" id="UP001499882">
    <property type="component" value="Unassembled WGS sequence"/>
</dbReference>
<comment type="caution">
    <text evidence="2">The sequence shown here is derived from an EMBL/GenBank/DDBJ whole genome shotgun (WGS) entry which is preliminary data.</text>
</comment>
<protein>
    <recommendedName>
        <fullName evidence="4">Lipoprotein</fullName>
    </recommendedName>
</protein>
<organism evidence="2 3">
    <name type="scientific">Nocardioides endophyticus</name>
    <dbReference type="NCBI Taxonomy" id="1353775"/>
    <lineage>
        <taxon>Bacteria</taxon>
        <taxon>Bacillati</taxon>
        <taxon>Actinomycetota</taxon>
        <taxon>Actinomycetes</taxon>
        <taxon>Propionibacteriales</taxon>
        <taxon>Nocardioidaceae</taxon>
        <taxon>Nocardioides</taxon>
    </lineage>
</organism>